<dbReference type="AlphaFoldDB" id="A0A1Y1KL86"/>
<evidence type="ECO:0000313" key="2">
    <source>
        <dbReference type="EMBL" id="JAV60425.1"/>
    </source>
</evidence>
<evidence type="ECO:0008006" key="3">
    <source>
        <dbReference type="Google" id="ProtNLM"/>
    </source>
</evidence>
<protein>
    <recommendedName>
        <fullName evidence="3">Attacin C-terminal domain-containing protein</fullName>
    </recommendedName>
</protein>
<sequence>MGKHVFELVLAILLVSQSIAQLFGGGGFLPNGGMGGYKYHPVWRSLPGNFDGRNRDPASVDSGAHFKLPNEGFAGGRVVIQPGVGGMGSLYGKVNVFDTLTDRLDVQGHHDQYLNRDFRPVGNARSQIGANYKHAGGATALISSSKVGDGSIHGSVEYQCHWFILHKLRAKE</sequence>
<feature type="chain" id="PRO_5012779013" description="Attacin C-terminal domain-containing protein" evidence="1">
    <location>
        <begin position="21"/>
        <end position="172"/>
    </location>
</feature>
<keyword evidence="1" id="KW-0732">Signal</keyword>
<proteinExistence type="predicted"/>
<accession>A0A1Y1KL86</accession>
<evidence type="ECO:0000256" key="1">
    <source>
        <dbReference type="SAM" id="SignalP"/>
    </source>
</evidence>
<feature type="signal peptide" evidence="1">
    <location>
        <begin position="1"/>
        <end position="20"/>
    </location>
</feature>
<dbReference type="EMBL" id="GEZM01084897">
    <property type="protein sequence ID" value="JAV60425.1"/>
    <property type="molecule type" value="Transcribed_RNA"/>
</dbReference>
<organism evidence="2">
    <name type="scientific">Photinus pyralis</name>
    <name type="common">Common eastern firefly</name>
    <name type="synonym">Lampyris pyralis</name>
    <dbReference type="NCBI Taxonomy" id="7054"/>
    <lineage>
        <taxon>Eukaryota</taxon>
        <taxon>Metazoa</taxon>
        <taxon>Ecdysozoa</taxon>
        <taxon>Arthropoda</taxon>
        <taxon>Hexapoda</taxon>
        <taxon>Insecta</taxon>
        <taxon>Pterygota</taxon>
        <taxon>Neoptera</taxon>
        <taxon>Endopterygota</taxon>
        <taxon>Coleoptera</taxon>
        <taxon>Polyphaga</taxon>
        <taxon>Elateriformia</taxon>
        <taxon>Elateroidea</taxon>
        <taxon>Lampyridae</taxon>
        <taxon>Lampyrinae</taxon>
        <taxon>Photinus</taxon>
    </lineage>
</organism>
<name>A0A1Y1KL86_PHOPY</name>
<reference evidence="2" key="1">
    <citation type="journal article" date="2016" name="Sci. Rep.">
        <title>Molecular characterization of firefly nuptial gifts: a multi-omics approach sheds light on postcopulatory sexual selection.</title>
        <authorList>
            <person name="Al-Wathiqui N."/>
            <person name="Fallon T.R."/>
            <person name="South A."/>
            <person name="Weng J.K."/>
            <person name="Lewis S.M."/>
        </authorList>
    </citation>
    <scope>NUCLEOTIDE SEQUENCE</scope>
</reference>